<evidence type="ECO:0000256" key="7">
    <source>
        <dbReference type="ARBA" id="ARBA00023014"/>
    </source>
</evidence>
<comment type="subunit">
    <text evidence="12">Monomer.</text>
</comment>
<dbReference type="Gene3D" id="3.80.30.20">
    <property type="entry name" value="tm_1862 like domain"/>
    <property type="match status" value="1"/>
</dbReference>
<evidence type="ECO:0000256" key="10">
    <source>
        <dbReference type="ARBA" id="ARBA00080698"/>
    </source>
</evidence>
<comment type="subcellular location">
    <subcellularLocation>
        <location evidence="12">Cytoplasm</location>
    </subcellularLocation>
</comment>
<comment type="cofactor">
    <cofactor evidence="12">
        <name>[4Fe-4S] cluster</name>
        <dbReference type="ChEBI" id="CHEBI:49883"/>
    </cofactor>
    <text evidence="12">Binds 2 [4Fe-4S] clusters. One cluster is coordinated with 3 cysteines and an exchangeable S-adenosyl-L-methionine.</text>
</comment>
<evidence type="ECO:0000256" key="9">
    <source>
        <dbReference type="ARBA" id="ARBA00068570"/>
    </source>
</evidence>
<name>I3VIC5_9BACT</name>
<dbReference type="SMART" id="SM00729">
    <property type="entry name" value="Elp3"/>
    <property type="match status" value="1"/>
</dbReference>
<evidence type="ECO:0000256" key="12">
    <source>
        <dbReference type="HAMAP-Rule" id="MF_01864"/>
    </source>
</evidence>
<evidence type="ECO:0000313" key="16">
    <source>
        <dbReference type="EMBL" id="AFK79131.1"/>
    </source>
</evidence>
<dbReference type="GO" id="GO:0046872">
    <property type="term" value="F:metal ion binding"/>
    <property type="evidence" value="ECO:0007669"/>
    <property type="project" value="UniProtKB-KW"/>
</dbReference>
<keyword evidence="5 12" id="KW-0479">Metal-binding</keyword>
<dbReference type="EMBL" id="JQ970523">
    <property type="protein sequence ID" value="AFK79131.1"/>
    <property type="molecule type" value="Genomic_DNA"/>
</dbReference>
<dbReference type="GO" id="GO:0051539">
    <property type="term" value="F:4 iron, 4 sulfur cluster binding"/>
    <property type="evidence" value="ECO:0007669"/>
    <property type="project" value="UniProtKB-UniRule"/>
</dbReference>
<dbReference type="InterPro" id="IPR023404">
    <property type="entry name" value="rSAM_horseshoe"/>
</dbReference>
<sequence>MNVADSERAATGLRQSGYDLCDAVEDADVVLLNTCSVREKAEGKVYTRIGEVRSSPANKPNLMIGVMGCVAQLEGAKVFSNSPTVNMVIGTRATDRISSMIERAARGERRVLDLGERDLNESWDVSPVERRSPHVAFVPIIEGCNKFCSFCIVPYSRGRERSRAANEITAELRNLMSLGYKEVHLIGQNVNSYRPRVDNGLEGFSGATPFCRLLRAVAATGFPRIKFTTSFPRDFHPDIVAAIEEHENLCDWIHLPVQSGSDRILKLMRRGHDRTAYLAKIERIKKSRRRLALTSDMIVGFPGETEEDFQQTLDLVRECEYDGLYLFKYSKRPGTPAAAFADDVSDAIKKDRFLELERVQRSQQERIYRSYVGRVLKVLVEKQSSRSETDLMGHSTCHKVVNFAGDKKLEGNIVDVMIAEVKTNSLYGTLVNRSAVA</sequence>
<dbReference type="Pfam" id="PF04055">
    <property type="entry name" value="Radical_SAM"/>
    <property type="match status" value="1"/>
</dbReference>
<keyword evidence="2 12" id="KW-0004">4Fe-4S</keyword>
<reference evidence="16" key="1">
    <citation type="submission" date="2012-04" db="EMBL/GenBank/DDBJ databases">
        <title>Characterization of mineral phosphate solubilization trait from soil metagenome.</title>
        <authorList>
            <person name="Chhabra S."/>
            <person name="Brazil D."/>
            <person name="Morrissey J."/>
            <person name="Burke J."/>
            <person name="O'Gara F."/>
            <person name="Dowling D."/>
        </authorList>
    </citation>
    <scope>NUCLEOTIDE SEQUENCE</scope>
</reference>
<dbReference type="InterPro" id="IPR058240">
    <property type="entry name" value="rSAM_sf"/>
</dbReference>
<evidence type="ECO:0000256" key="1">
    <source>
        <dbReference type="ARBA" id="ARBA00003234"/>
    </source>
</evidence>
<feature type="domain" description="Radical SAM core" evidence="15">
    <location>
        <begin position="130"/>
        <end position="366"/>
    </location>
</feature>
<keyword evidence="7 12" id="KW-0411">Iron-sulfur</keyword>
<dbReference type="HAMAP" id="MF_01864">
    <property type="entry name" value="tRNA_metthiotr_MiaB"/>
    <property type="match status" value="1"/>
</dbReference>
<evidence type="ECO:0000256" key="8">
    <source>
        <dbReference type="ARBA" id="ARBA00033765"/>
    </source>
</evidence>
<keyword evidence="12" id="KW-0963">Cytoplasm</keyword>
<dbReference type="SUPFAM" id="SSF102114">
    <property type="entry name" value="Radical SAM enzymes"/>
    <property type="match status" value="1"/>
</dbReference>
<dbReference type="AlphaFoldDB" id="I3VIC5"/>
<evidence type="ECO:0000256" key="2">
    <source>
        <dbReference type="ARBA" id="ARBA00022485"/>
    </source>
</evidence>
<organism evidence="16">
    <name type="scientific">uncultured bacterium F39-01</name>
    <dbReference type="NCBI Taxonomy" id="1191434"/>
    <lineage>
        <taxon>Bacteria</taxon>
        <taxon>environmental samples</taxon>
    </lineage>
</organism>
<evidence type="ECO:0000256" key="5">
    <source>
        <dbReference type="ARBA" id="ARBA00022723"/>
    </source>
</evidence>
<comment type="caution">
    <text evidence="12">Lacks conserved residue(s) required for the propagation of feature annotation.</text>
</comment>
<dbReference type="Pfam" id="PF01938">
    <property type="entry name" value="TRAM"/>
    <property type="match status" value="1"/>
</dbReference>
<dbReference type="SFLD" id="SFLDG01061">
    <property type="entry name" value="methylthiotransferase"/>
    <property type="match status" value="1"/>
</dbReference>
<comment type="function">
    <text evidence="1 12">Catalyzes the methylthiolation of N6-(dimethylallyl)adenosine (i(6)A), leading to the formation of 2-methylthio-N6-(dimethylallyl)adenosine (ms(2)i(6)A) at position 37 in tRNAs that read codons beginning with uridine.</text>
</comment>
<feature type="domain" description="TRAM" evidence="13">
    <location>
        <begin position="369"/>
        <end position="432"/>
    </location>
</feature>
<dbReference type="InterPro" id="IPR002792">
    <property type="entry name" value="TRAM_dom"/>
</dbReference>
<dbReference type="InterPro" id="IPR005839">
    <property type="entry name" value="Methylthiotransferase"/>
</dbReference>
<dbReference type="SFLD" id="SFLDG01082">
    <property type="entry name" value="B12-binding_domain_containing"/>
    <property type="match status" value="1"/>
</dbReference>
<dbReference type="PROSITE" id="PS01278">
    <property type="entry name" value="MTTASE_RADICAL"/>
    <property type="match status" value="1"/>
</dbReference>
<proteinExistence type="inferred from homology"/>
<keyword evidence="3 12" id="KW-0808">Transferase</keyword>
<protein>
    <recommendedName>
        <fullName evidence="9 12">tRNA-2-methylthio-N(6)-dimethylallyladenosine synthase</fullName>
        <ecNumber evidence="8 12">2.8.4.3</ecNumber>
    </recommendedName>
    <alternativeName>
        <fullName evidence="11 12">(Dimethylallyl)adenosine tRNA methylthiotransferase MiaB</fullName>
    </alternativeName>
    <alternativeName>
        <fullName evidence="10 12">tRNA-i(6)A37 methylthiotransferase</fullName>
    </alternativeName>
</protein>
<dbReference type="GO" id="GO:0005829">
    <property type="term" value="C:cytosol"/>
    <property type="evidence" value="ECO:0007669"/>
    <property type="project" value="TreeGrafter"/>
</dbReference>
<dbReference type="SFLD" id="SFLDS00029">
    <property type="entry name" value="Radical_SAM"/>
    <property type="match status" value="1"/>
</dbReference>
<dbReference type="GO" id="GO:0035597">
    <property type="term" value="F:tRNA-2-methylthio-N(6)-dimethylallyladenosine(37) synthase activity"/>
    <property type="evidence" value="ECO:0007669"/>
    <property type="project" value="UniProtKB-EC"/>
</dbReference>
<dbReference type="Gene3D" id="3.40.50.12160">
    <property type="entry name" value="Methylthiotransferase, N-terminal domain"/>
    <property type="match status" value="1"/>
</dbReference>
<evidence type="ECO:0000256" key="3">
    <source>
        <dbReference type="ARBA" id="ARBA00022679"/>
    </source>
</evidence>
<dbReference type="PANTHER" id="PTHR43020">
    <property type="entry name" value="CDK5 REGULATORY SUBUNIT-ASSOCIATED PROTEIN 1"/>
    <property type="match status" value="1"/>
</dbReference>
<keyword evidence="12" id="KW-0819">tRNA processing</keyword>
<dbReference type="InterPro" id="IPR007197">
    <property type="entry name" value="rSAM"/>
</dbReference>
<dbReference type="InterPro" id="IPR013848">
    <property type="entry name" value="Methylthiotransferase_N"/>
</dbReference>
<feature type="binding site" evidence="12">
    <location>
        <position position="151"/>
    </location>
    <ligand>
        <name>[4Fe-4S] cluster</name>
        <dbReference type="ChEBI" id="CHEBI:49883"/>
        <label>2</label>
        <note>4Fe-4S-S-AdoMet</note>
    </ligand>
</feature>
<keyword evidence="6 12" id="KW-0408">Iron</keyword>
<comment type="catalytic activity">
    <reaction evidence="12">
        <text>N(6)-dimethylallyladenosine(37) in tRNA + (sulfur carrier)-SH + AH2 + 2 S-adenosyl-L-methionine = 2-methylsulfanyl-N(6)-dimethylallyladenosine(37) in tRNA + (sulfur carrier)-H + 5'-deoxyadenosine + L-methionine + A + S-adenosyl-L-homocysteine + 2 H(+)</text>
        <dbReference type="Rhea" id="RHEA:37067"/>
        <dbReference type="Rhea" id="RHEA-COMP:10375"/>
        <dbReference type="Rhea" id="RHEA-COMP:10376"/>
        <dbReference type="Rhea" id="RHEA-COMP:14737"/>
        <dbReference type="Rhea" id="RHEA-COMP:14739"/>
        <dbReference type="ChEBI" id="CHEBI:13193"/>
        <dbReference type="ChEBI" id="CHEBI:15378"/>
        <dbReference type="ChEBI" id="CHEBI:17319"/>
        <dbReference type="ChEBI" id="CHEBI:17499"/>
        <dbReference type="ChEBI" id="CHEBI:29917"/>
        <dbReference type="ChEBI" id="CHEBI:57844"/>
        <dbReference type="ChEBI" id="CHEBI:57856"/>
        <dbReference type="ChEBI" id="CHEBI:59789"/>
        <dbReference type="ChEBI" id="CHEBI:64428"/>
        <dbReference type="ChEBI" id="CHEBI:74415"/>
        <dbReference type="ChEBI" id="CHEBI:74417"/>
        <dbReference type="EC" id="2.8.4.3"/>
    </reaction>
</comment>
<evidence type="ECO:0000256" key="6">
    <source>
        <dbReference type="ARBA" id="ARBA00023004"/>
    </source>
</evidence>
<dbReference type="InterPro" id="IPR006638">
    <property type="entry name" value="Elp3/MiaA/NifB-like_rSAM"/>
</dbReference>
<feature type="domain" description="MTTase N-terminal" evidence="14">
    <location>
        <begin position="1"/>
        <end position="106"/>
    </location>
</feature>
<dbReference type="PANTHER" id="PTHR43020:SF2">
    <property type="entry name" value="MITOCHONDRIAL TRNA METHYLTHIOTRANSFERASE CDK5RAP1"/>
    <property type="match status" value="1"/>
</dbReference>
<dbReference type="InterPro" id="IPR006463">
    <property type="entry name" value="MiaB_methiolase"/>
</dbReference>
<evidence type="ECO:0000259" key="14">
    <source>
        <dbReference type="PROSITE" id="PS51449"/>
    </source>
</evidence>
<dbReference type="PROSITE" id="PS51918">
    <property type="entry name" value="RADICAL_SAM"/>
    <property type="match status" value="1"/>
</dbReference>
<comment type="similarity">
    <text evidence="12">Belongs to the methylthiotransferase family. MiaB subfamily.</text>
</comment>
<evidence type="ECO:0000259" key="15">
    <source>
        <dbReference type="PROSITE" id="PS51918"/>
    </source>
</evidence>
<dbReference type="InterPro" id="IPR020612">
    <property type="entry name" value="Methylthiotransferase_CS"/>
</dbReference>
<dbReference type="InterPro" id="IPR038135">
    <property type="entry name" value="Methylthiotransferase_N_sf"/>
</dbReference>
<evidence type="ECO:0000256" key="4">
    <source>
        <dbReference type="ARBA" id="ARBA00022691"/>
    </source>
</evidence>
<feature type="binding site" evidence="12">
    <location>
        <position position="144"/>
    </location>
    <ligand>
        <name>[4Fe-4S] cluster</name>
        <dbReference type="ChEBI" id="CHEBI:49883"/>
        <label>2</label>
        <note>4Fe-4S-S-AdoMet</note>
    </ligand>
</feature>
<dbReference type="PROSITE" id="PS51449">
    <property type="entry name" value="MTTASE_N"/>
    <property type="match status" value="1"/>
</dbReference>
<dbReference type="PROSITE" id="PS50926">
    <property type="entry name" value="TRAM"/>
    <property type="match status" value="1"/>
</dbReference>
<dbReference type="EC" id="2.8.4.3" evidence="8 12"/>
<dbReference type="NCBIfam" id="TIGR01574">
    <property type="entry name" value="miaB-methiolase"/>
    <property type="match status" value="1"/>
</dbReference>
<dbReference type="CDD" id="cd01335">
    <property type="entry name" value="Radical_SAM"/>
    <property type="match status" value="1"/>
</dbReference>
<feature type="binding site" evidence="12">
    <location>
        <position position="148"/>
    </location>
    <ligand>
        <name>[4Fe-4S] cluster</name>
        <dbReference type="ChEBI" id="CHEBI:49883"/>
        <label>2</label>
        <note>4Fe-4S-S-AdoMet</note>
    </ligand>
</feature>
<gene>
    <name evidence="12" type="primary">miaB</name>
</gene>
<dbReference type="FunFam" id="3.80.30.20:FF:000001">
    <property type="entry name" value="tRNA-2-methylthio-N(6)-dimethylallyladenosine synthase 2"/>
    <property type="match status" value="1"/>
</dbReference>
<evidence type="ECO:0000259" key="13">
    <source>
        <dbReference type="PROSITE" id="PS50926"/>
    </source>
</evidence>
<evidence type="ECO:0000256" key="11">
    <source>
        <dbReference type="ARBA" id="ARBA00081141"/>
    </source>
</evidence>
<accession>I3VIC5</accession>
<keyword evidence="4 12" id="KW-0949">S-adenosyl-L-methionine</keyword>
<dbReference type="NCBIfam" id="TIGR00089">
    <property type="entry name" value="MiaB/RimO family radical SAM methylthiotransferase"/>
    <property type="match status" value="1"/>
</dbReference>
<dbReference type="FunFam" id="3.40.50.12160:FF:000003">
    <property type="entry name" value="CDK5 regulatory subunit-associated protein 1"/>
    <property type="match status" value="1"/>
</dbReference>
<dbReference type="Pfam" id="PF00919">
    <property type="entry name" value="UPF0004"/>
    <property type="match status" value="1"/>
</dbReference>